<dbReference type="SUPFAM" id="SSF141072">
    <property type="entry name" value="CalX-like"/>
    <property type="match status" value="1"/>
</dbReference>
<dbReference type="InterPro" id="IPR018511">
    <property type="entry name" value="Hemolysin-typ_Ca-bd_CS"/>
</dbReference>
<dbReference type="GO" id="GO:0005509">
    <property type="term" value="F:calcium ion binding"/>
    <property type="evidence" value="ECO:0007669"/>
    <property type="project" value="InterPro"/>
</dbReference>
<dbReference type="Pfam" id="PF00188">
    <property type="entry name" value="CAP"/>
    <property type="match status" value="1"/>
</dbReference>
<dbReference type="Gene3D" id="2.150.10.10">
    <property type="entry name" value="Serralysin-like metalloprotease, C-terminal"/>
    <property type="match status" value="3"/>
</dbReference>
<keyword evidence="3" id="KW-0732">Signal</keyword>
<dbReference type="SMART" id="SM00237">
    <property type="entry name" value="Calx_beta"/>
    <property type="match status" value="1"/>
</dbReference>
<dbReference type="InterPro" id="IPR011049">
    <property type="entry name" value="Serralysin-like_metalloprot_C"/>
</dbReference>
<evidence type="ECO:0000259" key="7">
    <source>
        <dbReference type="SMART" id="SM00237"/>
    </source>
</evidence>
<evidence type="ECO:0000256" key="4">
    <source>
        <dbReference type="ARBA" id="ARBA00022737"/>
    </source>
</evidence>
<evidence type="ECO:0000313" key="9">
    <source>
        <dbReference type="Proteomes" id="UP000027395"/>
    </source>
</evidence>
<dbReference type="CDD" id="cd05379">
    <property type="entry name" value="CAP_bacterial"/>
    <property type="match status" value="1"/>
</dbReference>
<evidence type="ECO:0000256" key="5">
    <source>
        <dbReference type="ARBA" id="ARBA00022837"/>
    </source>
</evidence>
<dbReference type="GO" id="GO:0005576">
    <property type="term" value="C:extracellular region"/>
    <property type="evidence" value="ECO:0007669"/>
    <property type="project" value="UniProtKB-SubCell"/>
</dbReference>
<gene>
    <name evidence="8" type="ORF">A19Y_2164</name>
</gene>
<dbReference type="InterPro" id="IPR001343">
    <property type="entry name" value="Hemolysn_Ca-bd"/>
</dbReference>
<evidence type="ECO:0000313" key="8">
    <source>
        <dbReference type="EMBL" id="KEI67124.1"/>
    </source>
</evidence>
<sequence>MTIKKEGIYLVGEDTADNVALEAGQLQGMSGLVTRQGNDSVSGSSDAEVVYAGKGNDSIDGGGGDDSLFGNQDQDTLIGGNGNDLIVGGRGNDLIVGGRGNDILYGNRGINTLTGGDGSDTFFLMLDDQSIDYITDYQIGSDRITSKNGILNFDNYTLTAGTGADGTGSDDTLIIDKLTNRAIAVLLNVPRSSFPPAPTPTVQPTPEPAPDPTVQPTPEPTPDPTVQPTPEPAPTPEPTIIPASSLQFSAATYSVNEDGTPVTLVTVTRTGSSDGAVSAVVSLSDGTAKFGSGDYGTTPTAVNFAAGDTTPKTIQVPILDDTAYDPGETLTMTLKNPTGGATVGTQRNATLAIVDNDTQPEWLSTINFHRTAANLPPVRENPIAGAGAVAHSKYLVKNNGGGHYEDPGNQWYTPEGAKAGMSGNVAWGGGLNTTDVDDIEVWLRAPFHAAGILNQYVTEVGYGAYREAGGQITTGATLVLQREYSSIPSSVQFPIIWPGDGQTIPASIRDYGGGEWPDPLTSTGTPPYTAPTGLPLLLQLGNGDVTPNVTAHSFSQGGTQLAHAVFDETNYINPKNGVLEAYGPGSGFNNDQEVGRSSLDSNDMVLLVPRDPLLPGETYTASITANGQTYTWSFTVGPKAPIVGTAGNDNLLGNELGDTISGLAGNDTLSGGGGDDSLDAGDGNNYLWGDVGNDTLLGGAGNDYLDGGDGDDFLNGGNGNDNLFGGAGKDTFIFGASSGQNSVNQFVVADDKIQVAAGLGFSNGVAVLAAITNQLPVTGGGLLSEITLSPGNKISIFHDVALTAANFAII</sequence>
<dbReference type="InterPro" id="IPR038081">
    <property type="entry name" value="CalX-like_sf"/>
</dbReference>
<dbReference type="InterPro" id="IPR014044">
    <property type="entry name" value="CAP_dom"/>
</dbReference>
<dbReference type="Pfam" id="PF03160">
    <property type="entry name" value="Calx-beta"/>
    <property type="match status" value="1"/>
</dbReference>
<dbReference type="eggNOG" id="COG2340">
    <property type="taxonomic scope" value="Bacteria"/>
</dbReference>
<dbReference type="RefSeq" id="WP_042154111.1">
    <property type="nucleotide sequence ID" value="NZ_CM002803.1"/>
</dbReference>
<dbReference type="Gene3D" id="2.60.40.2030">
    <property type="match status" value="1"/>
</dbReference>
<dbReference type="Pfam" id="PF00353">
    <property type="entry name" value="HemolysinCabind"/>
    <property type="match status" value="4"/>
</dbReference>
<keyword evidence="4" id="KW-0677">Repeat</keyword>
<feature type="region of interest" description="Disordered" evidence="6">
    <location>
        <begin position="190"/>
        <end position="241"/>
    </location>
</feature>
<dbReference type="PROSITE" id="PS00330">
    <property type="entry name" value="HEMOLYSIN_CALCIUM"/>
    <property type="match status" value="4"/>
</dbReference>
<feature type="domain" description="Calx-beta" evidence="7">
    <location>
        <begin position="233"/>
        <end position="335"/>
    </location>
</feature>
<reference evidence="8 9" key="1">
    <citation type="journal article" date="2014" name="Appl. Environ. Microbiol.">
        <title>Elucidation of insertion elements encoded on plasmids and in vitro construction of shuttle vectors from the toxic cyanobacterium Planktothrix.</title>
        <authorList>
            <person name="Christiansen G."/>
            <person name="Goesmann A."/>
            <person name="Kurmayer R."/>
        </authorList>
    </citation>
    <scope>NUCLEOTIDE SEQUENCE [LARGE SCALE GENOMIC DNA]</scope>
    <source>
        <strain evidence="8 9">NIVA-CYA 126/8</strain>
    </source>
</reference>
<dbReference type="InterPro" id="IPR050557">
    <property type="entry name" value="RTX_toxin/Mannuronan_C5-epim"/>
</dbReference>
<evidence type="ECO:0000256" key="2">
    <source>
        <dbReference type="ARBA" id="ARBA00022525"/>
    </source>
</evidence>
<dbReference type="PANTHER" id="PTHR38340">
    <property type="entry name" value="S-LAYER PROTEIN"/>
    <property type="match status" value="1"/>
</dbReference>
<protein>
    <submittedName>
        <fullName evidence="8">Hemolysin-type calcium-binding toxin</fullName>
        <ecNumber evidence="8">3.4.24.-</ecNumber>
    </submittedName>
</protein>
<dbReference type="eggNOG" id="COG2931">
    <property type="taxonomic scope" value="Bacteria"/>
</dbReference>
<dbReference type="GO" id="GO:0016020">
    <property type="term" value="C:membrane"/>
    <property type="evidence" value="ECO:0007669"/>
    <property type="project" value="InterPro"/>
</dbReference>
<dbReference type="PANTHER" id="PTHR38340:SF1">
    <property type="entry name" value="S-LAYER PROTEIN"/>
    <property type="match status" value="1"/>
</dbReference>
<evidence type="ECO:0000256" key="6">
    <source>
        <dbReference type="SAM" id="MobiDB-lite"/>
    </source>
</evidence>
<dbReference type="GO" id="GO:0007154">
    <property type="term" value="P:cell communication"/>
    <property type="evidence" value="ECO:0007669"/>
    <property type="project" value="InterPro"/>
</dbReference>
<accession>A0A073CFN5</accession>
<dbReference type="Gene3D" id="3.40.33.10">
    <property type="entry name" value="CAP"/>
    <property type="match status" value="1"/>
</dbReference>
<dbReference type="STRING" id="388467.A19Y_2164"/>
<dbReference type="InterPro" id="IPR003644">
    <property type="entry name" value="Calx_beta"/>
</dbReference>
<dbReference type="PRINTS" id="PR00313">
    <property type="entry name" value="CABNDNGRPT"/>
</dbReference>
<comment type="subcellular location">
    <subcellularLocation>
        <location evidence="1">Secreted</location>
    </subcellularLocation>
</comment>
<dbReference type="GeneID" id="77289305"/>
<evidence type="ECO:0000256" key="3">
    <source>
        <dbReference type="ARBA" id="ARBA00022729"/>
    </source>
</evidence>
<dbReference type="PATRIC" id="fig|388467.6.peg.2112"/>
<proteinExistence type="predicted"/>
<dbReference type="SUPFAM" id="SSF55797">
    <property type="entry name" value="PR-1-like"/>
    <property type="match status" value="1"/>
</dbReference>
<keyword evidence="2" id="KW-0964">Secreted</keyword>
<dbReference type="GO" id="GO:0016787">
    <property type="term" value="F:hydrolase activity"/>
    <property type="evidence" value="ECO:0007669"/>
    <property type="project" value="UniProtKB-KW"/>
</dbReference>
<dbReference type="SUPFAM" id="SSF51120">
    <property type="entry name" value="beta-Roll"/>
    <property type="match status" value="2"/>
</dbReference>
<dbReference type="EMBL" id="CM002803">
    <property type="protein sequence ID" value="KEI67124.1"/>
    <property type="molecule type" value="Genomic_DNA"/>
</dbReference>
<feature type="compositionally biased region" description="Pro residues" evidence="6">
    <location>
        <begin position="193"/>
        <end position="239"/>
    </location>
</feature>
<dbReference type="EC" id="3.4.24.-" evidence="8"/>
<dbReference type="AlphaFoldDB" id="A0A073CFN5"/>
<dbReference type="Proteomes" id="UP000027395">
    <property type="component" value="Chromosome"/>
</dbReference>
<dbReference type="HOGENOM" id="CLU_348100_0_0_3"/>
<keyword evidence="5" id="KW-0106">Calcium</keyword>
<organism evidence="8 9">
    <name type="scientific">Planktothrix agardhii (strain NIVA-CYA 126/8)</name>
    <dbReference type="NCBI Taxonomy" id="388467"/>
    <lineage>
        <taxon>Bacteria</taxon>
        <taxon>Bacillati</taxon>
        <taxon>Cyanobacteriota</taxon>
        <taxon>Cyanophyceae</taxon>
        <taxon>Oscillatoriophycideae</taxon>
        <taxon>Oscillatoriales</taxon>
        <taxon>Microcoleaceae</taxon>
        <taxon>Planktothrix</taxon>
    </lineage>
</organism>
<keyword evidence="9" id="KW-1185">Reference proteome</keyword>
<dbReference type="eggNOG" id="COG1572">
    <property type="taxonomic scope" value="Bacteria"/>
</dbReference>
<evidence type="ECO:0000256" key="1">
    <source>
        <dbReference type="ARBA" id="ARBA00004613"/>
    </source>
</evidence>
<keyword evidence="8" id="KW-0378">Hydrolase</keyword>
<name>A0A073CFN5_PLAA1</name>
<dbReference type="InterPro" id="IPR035940">
    <property type="entry name" value="CAP_sf"/>
</dbReference>